<dbReference type="GeneID" id="30180466"/>
<dbReference type="RefSeq" id="XP_019020513.1">
    <property type="nucleotide sequence ID" value="XM_019163779.1"/>
</dbReference>
<dbReference type="PANTHER" id="PTHR22768">
    <property type="entry name" value="DNA REPLICATION COMPLEX GINS PROTEIN PSF3"/>
    <property type="match status" value="1"/>
</dbReference>
<feature type="domain" description="DNA replication complex GINS protein PSF3 N-terminal" evidence="9">
    <location>
        <begin position="3"/>
        <end position="54"/>
    </location>
</feature>
<dbReference type="InterPro" id="IPR036224">
    <property type="entry name" value="GINS_bundle-like_dom_sf"/>
</dbReference>
<dbReference type="GO" id="GO:0000811">
    <property type="term" value="C:GINS complex"/>
    <property type="evidence" value="ECO:0007669"/>
    <property type="project" value="UniProtKB-UniRule"/>
</dbReference>
<dbReference type="Gene3D" id="1.20.58.2050">
    <property type="match status" value="1"/>
</dbReference>
<keyword evidence="11" id="KW-1185">Reference proteome</keyword>
<dbReference type="STRING" id="763406.A0A1E3NTP2"/>
<comment type="subunit">
    <text evidence="3">Component of the GINS complex which is a heterotetramer of SLD5, PSF1, PSF2 and PSF3.</text>
</comment>
<organism evidence="10 11">
    <name type="scientific">Pichia membranifaciens NRRL Y-2026</name>
    <dbReference type="NCBI Taxonomy" id="763406"/>
    <lineage>
        <taxon>Eukaryota</taxon>
        <taxon>Fungi</taxon>
        <taxon>Dikarya</taxon>
        <taxon>Ascomycota</taxon>
        <taxon>Saccharomycotina</taxon>
        <taxon>Pichiomycetes</taxon>
        <taxon>Pichiales</taxon>
        <taxon>Pichiaceae</taxon>
        <taxon>Pichia</taxon>
    </lineage>
</organism>
<evidence type="ECO:0000256" key="6">
    <source>
        <dbReference type="ARBA" id="ARBA00023242"/>
    </source>
</evidence>
<evidence type="ECO:0000256" key="2">
    <source>
        <dbReference type="ARBA" id="ARBA00006343"/>
    </source>
</evidence>
<comment type="function">
    <text evidence="7">The GINS complex plays an essential role in the initiation of DNA replication.</text>
</comment>
<accession>A0A1E3NTP2</accession>
<reference evidence="10 11" key="1">
    <citation type="journal article" date="2016" name="Proc. Natl. Acad. Sci. U.S.A.">
        <title>Comparative genomics of biotechnologically important yeasts.</title>
        <authorList>
            <person name="Riley R."/>
            <person name="Haridas S."/>
            <person name="Wolfe K.H."/>
            <person name="Lopes M.R."/>
            <person name="Hittinger C.T."/>
            <person name="Goeker M."/>
            <person name="Salamov A.A."/>
            <person name="Wisecaver J.H."/>
            <person name="Long T.M."/>
            <person name="Calvey C.H."/>
            <person name="Aerts A.L."/>
            <person name="Barry K.W."/>
            <person name="Choi C."/>
            <person name="Clum A."/>
            <person name="Coughlan A.Y."/>
            <person name="Deshpande S."/>
            <person name="Douglass A.P."/>
            <person name="Hanson S.J."/>
            <person name="Klenk H.-P."/>
            <person name="LaButti K.M."/>
            <person name="Lapidus A."/>
            <person name="Lindquist E.A."/>
            <person name="Lipzen A.M."/>
            <person name="Meier-Kolthoff J.P."/>
            <person name="Ohm R.A."/>
            <person name="Otillar R.P."/>
            <person name="Pangilinan J.L."/>
            <person name="Peng Y."/>
            <person name="Rokas A."/>
            <person name="Rosa C.A."/>
            <person name="Scheuner C."/>
            <person name="Sibirny A.A."/>
            <person name="Slot J.C."/>
            <person name="Stielow J.B."/>
            <person name="Sun H."/>
            <person name="Kurtzman C.P."/>
            <person name="Blackwell M."/>
            <person name="Grigoriev I.V."/>
            <person name="Jeffries T.W."/>
        </authorList>
    </citation>
    <scope>NUCLEOTIDE SEQUENCE [LARGE SCALE GENOMIC DNA]</scope>
    <source>
        <strain evidence="10 11">NRRL Y-2026</strain>
    </source>
</reference>
<dbReference type="InterPro" id="IPR055221">
    <property type="entry name" value="PSF3_N"/>
</dbReference>
<evidence type="ECO:0000256" key="4">
    <source>
        <dbReference type="ARBA" id="ARBA00015140"/>
    </source>
</evidence>
<name>A0A1E3NTP2_9ASCO</name>
<dbReference type="InterPro" id="IPR010492">
    <property type="entry name" value="GINS_Psf3"/>
</dbReference>
<evidence type="ECO:0000313" key="11">
    <source>
        <dbReference type="Proteomes" id="UP000094455"/>
    </source>
</evidence>
<dbReference type="GO" id="GO:1902975">
    <property type="term" value="P:mitotic DNA replication initiation"/>
    <property type="evidence" value="ECO:0007669"/>
    <property type="project" value="TreeGrafter"/>
</dbReference>
<dbReference type="SUPFAM" id="SSF158573">
    <property type="entry name" value="GINS helical bundle-like"/>
    <property type="match status" value="1"/>
</dbReference>
<keyword evidence="6 7" id="KW-0539">Nucleus</keyword>
<dbReference type="CDD" id="cd11713">
    <property type="entry name" value="GINS_A_psf3"/>
    <property type="match status" value="1"/>
</dbReference>
<sequence length="177" mass="20483">MYFDLDDILADSQKFTGSFEVDVHNVGCLINSKESAKISKTDKLELPFWLVTSLSHIFLSEDRSLFSVERPEYLSKLATNFFKASPLNADLSVVSHFYRIVEKWCDFIDQPELVDTVFDMLVARAGRINDLSFNASEMHSRENVEFLQTLDSFEKDLFQISSESYNDSRNWMKSVIH</sequence>
<dbReference type="Proteomes" id="UP000094455">
    <property type="component" value="Unassembled WGS sequence"/>
</dbReference>
<dbReference type="InterPro" id="IPR021151">
    <property type="entry name" value="GINS_A"/>
</dbReference>
<dbReference type="CDD" id="cd21693">
    <property type="entry name" value="GINS_B_Psf3"/>
    <property type="match status" value="1"/>
</dbReference>
<gene>
    <name evidence="10" type="ORF">PICMEDRAFT_70946</name>
</gene>
<dbReference type="GO" id="GO:0043596">
    <property type="term" value="C:nuclear replication fork"/>
    <property type="evidence" value="ECO:0007669"/>
    <property type="project" value="EnsemblFungi"/>
</dbReference>
<dbReference type="Pfam" id="PF22466">
    <property type="entry name" value="PSF3_N"/>
    <property type="match status" value="1"/>
</dbReference>
<evidence type="ECO:0000259" key="8">
    <source>
        <dbReference type="Pfam" id="PF05916"/>
    </source>
</evidence>
<dbReference type="GO" id="GO:0000727">
    <property type="term" value="P:double-strand break repair via break-induced replication"/>
    <property type="evidence" value="ECO:0007669"/>
    <property type="project" value="EnsemblFungi"/>
</dbReference>
<keyword evidence="5 7" id="KW-0235">DNA replication</keyword>
<dbReference type="OrthoDB" id="10251744at2759"/>
<evidence type="ECO:0000256" key="3">
    <source>
        <dbReference type="ARBA" id="ARBA00011352"/>
    </source>
</evidence>
<dbReference type="SUPFAM" id="SSF160059">
    <property type="entry name" value="PriA/YqbF domain"/>
    <property type="match status" value="1"/>
</dbReference>
<comment type="subcellular location">
    <subcellularLocation>
        <location evidence="1 7">Nucleus</location>
    </subcellularLocation>
</comment>
<dbReference type="PANTHER" id="PTHR22768:SF0">
    <property type="entry name" value="DNA REPLICATION COMPLEX GINS PROTEIN PSF3"/>
    <property type="match status" value="1"/>
</dbReference>
<feature type="domain" description="GINS subunit" evidence="8">
    <location>
        <begin position="82"/>
        <end position="172"/>
    </location>
</feature>
<proteinExistence type="inferred from homology"/>
<dbReference type="EMBL" id="KV454001">
    <property type="protein sequence ID" value="ODQ49400.1"/>
    <property type="molecule type" value="Genomic_DNA"/>
</dbReference>
<protein>
    <recommendedName>
        <fullName evidence="4 7">DNA replication complex GINS protein PSF3</fullName>
    </recommendedName>
</protein>
<evidence type="ECO:0000256" key="5">
    <source>
        <dbReference type="ARBA" id="ARBA00022705"/>
    </source>
</evidence>
<evidence type="ECO:0000256" key="1">
    <source>
        <dbReference type="ARBA" id="ARBA00004123"/>
    </source>
</evidence>
<evidence type="ECO:0000313" key="10">
    <source>
        <dbReference type="EMBL" id="ODQ49400.1"/>
    </source>
</evidence>
<comment type="similarity">
    <text evidence="2 7">Belongs to the GINS3/PSF3 family.</text>
</comment>
<dbReference type="GO" id="GO:0071162">
    <property type="term" value="C:CMG complex"/>
    <property type="evidence" value="ECO:0007669"/>
    <property type="project" value="EnsemblFungi"/>
</dbReference>
<evidence type="ECO:0000256" key="7">
    <source>
        <dbReference type="RuleBase" id="RU367161"/>
    </source>
</evidence>
<evidence type="ECO:0000259" key="9">
    <source>
        <dbReference type="Pfam" id="PF22466"/>
    </source>
</evidence>
<dbReference type="AlphaFoldDB" id="A0A1E3NTP2"/>
<dbReference type="Pfam" id="PF05916">
    <property type="entry name" value="Sld5"/>
    <property type="match status" value="1"/>
</dbReference>
<dbReference type="InterPro" id="IPR038437">
    <property type="entry name" value="GINS_Psf3_sf"/>
</dbReference>